<evidence type="ECO:0000259" key="3">
    <source>
        <dbReference type="Pfam" id="PF13476"/>
    </source>
</evidence>
<keyword evidence="2" id="KW-0812">Transmembrane</keyword>
<keyword evidence="1" id="KW-0175">Coiled coil</keyword>
<dbReference type="GO" id="GO:0006302">
    <property type="term" value="P:double-strand break repair"/>
    <property type="evidence" value="ECO:0007669"/>
    <property type="project" value="InterPro"/>
</dbReference>
<feature type="coiled-coil region" evidence="1">
    <location>
        <begin position="158"/>
        <end position="185"/>
    </location>
</feature>
<dbReference type="OrthoDB" id="9764467at2"/>
<dbReference type="eggNOG" id="COG0419">
    <property type="taxonomic scope" value="Bacteria"/>
</dbReference>
<dbReference type="AlphaFoldDB" id="G8QQR9"/>
<feature type="transmembrane region" description="Helical" evidence="2">
    <location>
        <begin position="421"/>
        <end position="454"/>
    </location>
</feature>
<gene>
    <name evidence="4" type="ordered locus">SpiGrapes_0874</name>
</gene>
<dbReference type="InterPro" id="IPR038729">
    <property type="entry name" value="Rad50/SbcC_AAA"/>
</dbReference>
<protein>
    <recommendedName>
        <fullName evidence="3">Rad50/SbcC-type AAA domain-containing protein</fullName>
    </recommendedName>
</protein>
<dbReference type="Gene3D" id="3.40.50.300">
    <property type="entry name" value="P-loop containing nucleotide triphosphate hydrolases"/>
    <property type="match status" value="2"/>
</dbReference>
<sequence length="1151" mass="130801">MSKKLWIKEAVLHRTPGFGVGTFPPIRDFSEGLNVVWGPNGVGKSSLSRGLCSLLWDKQAASSVEAEGTLETPDGQWHLNLFQGTLKQTRLRDNQDTSLPGRVDDLSDSYWFPLHVLLQAEETGKTFLYRVQKEMQGDVDLKGACLQVGGKRTWTTSNNNDVRNLKEAEANYKRIKAQQESQKDIHERIAALQDAVDSTSILQKQKAFCEQERQLLQFRSNIGDLEAKSDTFPPQISLVNEKSPERLKELRKGLLEKEQDFEEAKRELQRLQELFSQCEITKSQFDDSSLPEKIEASLARFQEARKDLEETQKTYDQQAAALKTWEEQHAWIMDKAPENQNLGNKVSVLKKLANQCEPLRCTVISGQQYLSSLGNREQESENDVSLASLSTRLGDWMRAFAALQATPEGTLIPKTLRRRVVLVALLGALVVGLLSFLHPLATVPGSLALVFLLWRMIPKSEGTGEKEQKTQALAQLQEQIEQEMKKVPGISLADWSVESCLLLQRTLAAKLQENQNVRERNKGRRVASDTLQDSREKLGAWQLMWKSACDDLGFSIDNPTLEGAEFFHFSEQLKRWVDLVENEAIGGETLQRANNLYQKALKQLQSILSTEECDSATLEGTAKSLEKRINRAHELQISIDSQITKVSNLQQDLQEKRREYELFWEKLGIDYEDERTLQEVASLVSNWQELQMELALQKKQEAALLAKDPESERGASEKSREEVDSQIAFLEQRLRDLGDKQKELGGLENEYKNLINGSALATAMLRKKQAEEALETLRQQEVLSNVIGLLADKLSALAQQDCQPKVLLKASEWMKRITQGRYMLSVNDEGFFAHDTVQNANFKLDELSSGTRVQLLFSVRMAFIESQELSSGVHFPIFLDELLANSDDDRAMAIAQAIEEIAKDRQVFYFTAQRDEVEKLRSLNVANFQEIALFDLQRGYAVDRNPRPAFTFSKPAIPEFSPDYNLFGERCMVSGPSLWEPIEKLHSWYLETDSEKLRVHLAGGQNYIGQVIATLGSKDPVLNHRYELLAKAQVLATEGRCRQLTKSDLDAEDLPLNRKSQYWQQLVDVVTDHAMDGKDLLKEIEQGRIKRFNDESRQILSDWLYEHQFATNEIPYSKQDILGKLYASDPAFTIGSEDRMVVERYLDGVVE</sequence>
<name>G8QQR9_SPHPG</name>
<feature type="coiled-coil region" evidence="1">
    <location>
        <begin position="247"/>
        <end position="328"/>
    </location>
</feature>
<evidence type="ECO:0000313" key="4">
    <source>
        <dbReference type="EMBL" id="AEV28700.1"/>
    </source>
</evidence>
<keyword evidence="2" id="KW-0472">Membrane</keyword>
<dbReference type="STRING" id="158190.SpiGrapes_0874"/>
<dbReference type="InterPro" id="IPR027417">
    <property type="entry name" value="P-loop_NTPase"/>
</dbReference>
<dbReference type="PANTHER" id="PTHR41259">
    <property type="entry name" value="DOUBLE-STRAND BREAK REPAIR RAD50 ATPASE, PUTATIVE-RELATED"/>
    <property type="match status" value="1"/>
</dbReference>
<dbReference type="Pfam" id="PF13476">
    <property type="entry name" value="AAA_23"/>
    <property type="match status" value="1"/>
</dbReference>
<organism evidence="4 5">
    <name type="scientific">Sphaerochaeta pleomorpha (strain ATCC BAA-1885 / DSM 22778 / Grapes)</name>
    <dbReference type="NCBI Taxonomy" id="158190"/>
    <lineage>
        <taxon>Bacteria</taxon>
        <taxon>Pseudomonadati</taxon>
        <taxon>Spirochaetota</taxon>
        <taxon>Spirochaetia</taxon>
        <taxon>Spirochaetales</taxon>
        <taxon>Sphaerochaetaceae</taxon>
        <taxon>Sphaerochaeta</taxon>
    </lineage>
</organism>
<proteinExistence type="predicted"/>
<evidence type="ECO:0000256" key="2">
    <source>
        <dbReference type="SAM" id="Phobius"/>
    </source>
</evidence>
<dbReference type="PANTHER" id="PTHR41259:SF1">
    <property type="entry name" value="DOUBLE-STRAND BREAK REPAIR RAD50 ATPASE, PUTATIVE-RELATED"/>
    <property type="match status" value="1"/>
</dbReference>
<dbReference type="GO" id="GO:0016887">
    <property type="term" value="F:ATP hydrolysis activity"/>
    <property type="evidence" value="ECO:0007669"/>
    <property type="project" value="InterPro"/>
</dbReference>
<keyword evidence="2" id="KW-1133">Transmembrane helix</keyword>
<accession>G8QQR9</accession>
<dbReference type="SUPFAM" id="SSF52540">
    <property type="entry name" value="P-loop containing nucleoside triphosphate hydrolases"/>
    <property type="match status" value="1"/>
</dbReference>
<feature type="coiled-coil region" evidence="1">
    <location>
        <begin position="720"/>
        <end position="780"/>
    </location>
</feature>
<dbReference type="KEGG" id="sgp:SpiGrapes_0874"/>
<dbReference type="RefSeq" id="WP_014269549.1">
    <property type="nucleotide sequence ID" value="NC_016633.1"/>
</dbReference>
<feature type="domain" description="Rad50/SbcC-type AAA" evidence="3">
    <location>
        <begin position="28"/>
        <end position="309"/>
    </location>
</feature>
<evidence type="ECO:0000256" key="1">
    <source>
        <dbReference type="SAM" id="Coils"/>
    </source>
</evidence>
<dbReference type="EMBL" id="CP003155">
    <property type="protein sequence ID" value="AEV28700.1"/>
    <property type="molecule type" value="Genomic_DNA"/>
</dbReference>
<reference evidence="4 5" key="1">
    <citation type="submission" date="2011-11" db="EMBL/GenBank/DDBJ databases">
        <title>Complete sequence of Spirochaeta sp. grapes.</title>
        <authorList>
            <consortium name="US DOE Joint Genome Institute"/>
            <person name="Lucas S."/>
            <person name="Han J."/>
            <person name="Lapidus A."/>
            <person name="Cheng J.-F."/>
            <person name="Goodwin L."/>
            <person name="Pitluck S."/>
            <person name="Peters L."/>
            <person name="Ovchinnikova G."/>
            <person name="Munk A.C."/>
            <person name="Detter J.C."/>
            <person name="Han C."/>
            <person name="Tapia R."/>
            <person name="Land M."/>
            <person name="Hauser L."/>
            <person name="Kyrpides N."/>
            <person name="Ivanova N."/>
            <person name="Pagani I."/>
            <person name="Ritalahtilisa K."/>
            <person name="Loeffler F."/>
            <person name="Woyke T."/>
        </authorList>
    </citation>
    <scope>NUCLEOTIDE SEQUENCE [LARGE SCALE GENOMIC DNA]</scope>
    <source>
        <strain evidence="5">ATCC BAA-1885 / DSM 22778 / Grapes</strain>
    </source>
</reference>
<keyword evidence="5" id="KW-1185">Reference proteome</keyword>
<dbReference type="Proteomes" id="UP000005632">
    <property type="component" value="Chromosome"/>
</dbReference>
<dbReference type="HOGENOM" id="CLU_008104_0_0_12"/>
<evidence type="ECO:0000313" key="5">
    <source>
        <dbReference type="Proteomes" id="UP000005632"/>
    </source>
</evidence>